<dbReference type="InterPro" id="IPR008949">
    <property type="entry name" value="Isoprenoid_synthase_dom_sf"/>
</dbReference>
<evidence type="ECO:0000256" key="6">
    <source>
        <dbReference type="RuleBase" id="RU004466"/>
    </source>
</evidence>
<keyword evidence="5" id="KW-0460">Magnesium</keyword>
<name>E6MKD8_9FIRM</name>
<evidence type="ECO:0000256" key="5">
    <source>
        <dbReference type="ARBA" id="ARBA00022842"/>
    </source>
</evidence>
<dbReference type="Proteomes" id="UP000004754">
    <property type="component" value="Unassembled WGS sequence"/>
</dbReference>
<dbReference type="PANTHER" id="PTHR12001">
    <property type="entry name" value="GERANYLGERANYL PYROPHOSPHATE SYNTHASE"/>
    <property type="match status" value="1"/>
</dbReference>
<dbReference type="GO" id="GO:0008299">
    <property type="term" value="P:isoprenoid biosynthetic process"/>
    <property type="evidence" value="ECO:0007669"/>
    <property type="project" value="InterPro"/>
</dbReference>
<dbReference type="GO" id="GO:0046872">
    <property type="term" value="F:metal ion binding"/>
    <property type="evidence" value="ECO:0007669"/>
    <property type="project" value="UniProtKB-KW"/>
</dbReference>
<sequence length="335" mass="36474">MTGQTNAAAKLVAFDVTGDRWQKEVKTAIARMTAHDFAGTPVGFVLDDTLSDFGKMLRPRLLLLCASLGPAWHAHQREAVELAAMVELIHLASLIHDDIIDDARFRRGKPAIQSRYGKDAAVYAGDFIMARVNYYQLKDGLNAPGAILAEAIEKMCAGEIGQARLRHRPDATQAMYFENIKGKTGALFAAACRIGAMTGGCAPEAIEQLARFGELLGILFQLRDDLLDFTAAPLEDGKDVCQDVREGIYTLPLLIALADDKAGAALRPLLAANRKAPLDFEGIVAVRGAIDSCGGLEQTRQAIRMYREQATAILDDFPSGHSLKRIKRLLSRLEV</sequence>
<evidence type="ECO:0000256" key="2">
    <source>
        <dbReference type="ARBA" id="ARBA00006706"/>
    </source>
</evidence>
<dbReference type="Pfam" id="PF00348">
    <property type="entry name" value="polyprenyl_synt"/>
    <property type="match status" value="1"/>
</dbReference>
<comment type="cofactor">
    <cofactor evidence="1">
        <name>Mg(2+)</name>
        <dbReference type="ChEBI" id="CHEBI:18420"/>
    </cofactor>
</comment>
<dbReference type="STRING" id="887929.HMP0721_2474"/>
<proteinExistence type="inferred from homology"/>
<dbReference type="GO" id="GO:0004659">
    <property type="term" value="F:prenyltransferase activity"/>
    <property type="evidence" value="ECO:0007669"/>
    <property type="project" value="InterPro"/>
</dbReference>
<evidence type="ECO:0000256" key="3">
    <source>
        <dbReference type="ARBA" id="ARBA00022679"/>
    </source>
</evidence>
<dbReference type="OrthoDB" id="9805316at2"/>
<dbReference type="CDD" id="cd00685">
    <property type="entry name" value="Trans_IPPS_HT"/>
    <property type="match status" value="1"/>
</dbReference>
<keyword evidence="8" id="KW-1185">Reference proteome</keyword>
<dbReference type="SUPFAM" id="SSF48576">
    <property type="entry name" value="Terpenoid synthases"/>
    <property type="match status" value="1"/>
</dbReference>
<dbReference type="eggNOG" id="COG0142">
    <property type="taxonomic scope" value="Bacteria"/>
</dbReference>
<organism evidence="7 8">
    <name type="scientific">Pseudoramibacter alactolyticus ATCC 23263</name>
    <dbReference type="NCBI Taxonomy" id="887929"/>
    <lineage>
        <taxon>Bacteria</taxon>
        <taxon>Bacillati</taxon>
        <taxon>Bacillota</taxon>
        <taxon>Clostridia</taxon>
        <taxon>Eubacteriales</taxon>
        <taxon>Eubacteriaceae</taxon>
        <taxon>Pseudoramibacter</taxon>
    </lineage>
</organism>
<dbReference type="PROSITE" id="PS00444">
    <property type="entry name" value="POLYPRENYL_SYNTHASE_2"/>
    <property type="match status" value="1"/>
</dbReference>
<evidence type="ECO:0000256" key="1">
    <source>
        <dbReference type="ARBA" id="ARBA00001946"/>
    </source>
</evidence>
<evidence type="ECO:0000313" key="7">
    <source>
        <dbReference type="EMBL" id="EFV00475.1"/>
    </source>
</evidence>
<dbReference type="PROSITE" id="PS00723">
    <property type="entry name" value="POLYPRENYL_SYNTHASE_1"/>
    <property type="match status" value="1"/>
</dbReference>
<comment type="similarity">
    <text evidence="2 6">Belongs to the FPP/GGPP synthase family.</text>
</comment>
<evidence type="ECO:0000256" key="4">
    <source>
        <dbReference type="ARBA" id="ARBA00022723"/>
    </source>
</evidence>
<dbReference type="EMBL" id="AEQN01000034">
    <property type="protein sequence ID" value="EFV00475.1"/>
    <property type="molecule type" value="Genomic_DNA"/>
</dbReference>
<dbReference type="Gene3D" id="1.10.600.10">
    <property type="entry name" value="Farnesyl Diphosphate Synthase"/>
    <property type="match status" value="1"/>
</dbReference>
<dbReference type="HOGENOM" id="CLU_014015_2_0_9"/>
<keyword evidence="4" id="KW-0479">Metal-binding</keyword>
<keyword evidence="3 6" id="KW-0808">Transferase</keyword>
<evidence type="ECO:0000313" key="8">
    <source>
        <dbReference type="Proteomes" id="UP000004754"/>
    </source>
</evidence>
<dbReference type="InterPro" id="IPR000092">
    <property type="entry name" value="Polyprenyl_synt"/>
</dbReference>
<gene>
    <name evidence="7" type="ORF">HMP0721_2474</name>
</gene>
<dbReference type="InterPro" id="IPR033749">
    <property type="entry name" value="Polyprenyl_synt_CS"/>
</dbReference>
<dbReference type="SFLD" id="SFLDS00005">
    <property type="entry name" value="Isoprenoid_Synthase_Type_I"/>
    <property type="match status" value="1"/>
</dbReference>
<comment type="caution">
    <text evidence="7">The sequence shown here is derived from an EMBL/GenBank/DDBJ whole genome shotgun (WGS) entry which is preliminary data.</text>
</comment>
<reference evidence="7 8" key="1">
    <citation type="submission" date="2010-12" db="EMBL/GenBank/DDBJ databases">
        <authorList>
            <person name="Muzny D."/>
            <person name="Qin X."/>
            <person name="Deng J."/>
            <person name="Jiang H."/>
            <person name="Liu Y."/>
            <person name="Qu J."/>
            <person name="Song X.-Z."/>
            <person name="Zhang L."/>
            <person name="Thornton R."/>
            <person name="Coyle M."/>
            <person name="Francisco L."/>
            <person name="Jackson L."/>
            <person name="Javaid M."/>
            <person name="Korchina V."/>
            <person name="Kovar C."/>
            <person name="Mata R."/>
            <person name="Mathew T."/>
            <person name="Ngo R."/>
            <person name="Nguyen L."/>
            <person name="Nguyen N."/>
            <person name="Okwuonu G."/>
            <person name="Ongeri F."/>
            <person name="Pham C."/>
            <person name="Simmons D."/>
            <person name="Wilczek-Boney K."/>
            <person name="Hale W."/>
            <person name="Jakkamsetti A."/>
            <person name="Pham P."/>
            <person name="Ruth R."/>
            <person name="San Lucas F."/>
            <person name="Warren J."/>
            <person name="Zhang J."/>
            <person name="Zhao Z."/>
            <person name="Zhou C."/>
            <person name="Zhu D."/>
            <person name="Lee S."/>
            <person name="Bess C."/>
            <person name="Blankenburg K."/>
            <person name="Forbes L."/>
            <person name="Fu Q."/>
            <person name="Gubbala S."/>
            <person name="Hirani K."/>
            <person name="Jayaseelan J.C."/>
            <person name="Lara F."/>
            <person name="Munidasa M."/>
            <person name="Palculict T."/>
            <person name="Patil S."/>
            <person name="Pu L.-L."/>
            <person name="Saada N."/>
            <person name="Tang L."/>
            <person name="Weissenberger G."/>
            <person name="Zhu Y."/>
            <person name="Hemphill L."/>
            <person name="Shang Y."/>
            <person name="Youmans B."/>
            <person name="Ayvaz T."/>
            <person name="Ross M."/>
            <person name="Santibanez J."/>
            <person name="Aqrawi P."/>
            <person name="Gross S."/>
            <person name="Joshi V."/>
            <person name="Fowler G."/>
            <person name="Nazareth L."/>
            <person name="Reid J."/>
            <person name="Worley K."/>
            <person name="Petrosino J."/>
            <person name="Highlander S."/>
            <person name="Gibbs R."/>
        </authorList>
    </citation>
    <scope>NUCLEOTIDE SEQUENCE [LARGE SCALE GENOMIC DNA]</scope>
    <source>
        <strain evidence="7 8">ATCC 23263</strain>
    </source>
</reference>
<dbReference type="RefSeq" id="WP_006599895.1">
    <property type="nucleotide sequence ID" value="NZ_GL622359.1"/>
</dbReference>
<dbReference type="PANTHER" id="PTHR12001:SF69">
    <property type="entry name" value="ALL TRANS-POLYPRENYL-DIPHOSPHATE SYNTHASE PDSS1"/>
    <property type="match status" value="1"/>
</dbReference>
<protein>
    <submittedName>
        <fullName evidence="7">Polyprenyl synthetase</fullName>
    </submittedName>
</protein>
<dbReference type="AlphaFoldDB" id="E6MKD8"/>
<accession>E6MKD8</accession>